<organism evidence="4">
    <name type="scientific">uncultured Caudovirales phage</name>
    <dbReference type="NCBI Taxonomy" id="2100421"/>
    <lineage>
        <taxon>Viruses</taxon>
        <taxon>Duplodnaviria</taxon>
        <taxon>Heunggongvirae</taxon>
        <taxon>Uroviricota</taxon>
        <taxon>Caudoviricetes</taxon>
        <taxon>Peduoviridae</taxon>
        <taxon>Maltschvirus</taxon>
        <taxon>Maltschvirus maltsch</taxon>
    </lineage>
</organism>
<dbReference type="EMBL" id="LR797092">
    <property type="protein sequence ID" value="CAB4186114.1"/>
    <property type="molecule type" value="Genomic_DNA"/>
</dbReference>
<name>A0A6J5SPF8_9CAUD</name>
<gene>
    <name evidence="2" type="ORF">UFOVP1133_18</name>
    <name evidence="3" type="ORF">UFOVP1249_7</name>
    <name evidence="4" type="ORF">UFOVP1494_27</name>
    <name evidence="5" type="ORF">UFOVP1583_7</name>
    <name evidence="1" type="ORF">UFOVP968_10</name>
</gene>
<dbReference type="EMBL" id="LR797457">
    <property type="protein sequence ID" value="CAB4217392.1"/>
    <property type="molecule type" value="Genomic_DNA"/>
</dbReference>
<reference evidence="4" key="1">
    <citation type="submission" date="2020-05" db="EMBL/GenBank/DDBJ databases">
        <authorList>
            <person name="Chiriac C."/>
            <person name="Salcher M."/>
            <person name="Ghai R."/>
            <person name="Kavagutti S V."/>
        </authorList>
    </citation>
    <scope>NUCLEOTIDE SEQUENCE</scope>
</reference>
<evidence type="ECO:0000313" key="4">
    <source>
        <dbReference type="EMBL" id="CAB4217392.1"/>
    </source>
</evidence>
<dbReference type="EMBL" id="LR798427">
    <property type="protein sequence ID" value="CAB5230941.1"/>
    <property type="molecule type" value="Genomic_DNA"/>
</dbReference>
<protein>
    <submittedName>
        <fullName evidence="4">Uncharacterized protein</fullName>
    </submittedName>
</protein>
<proteinExistence type="predicted"/>
<evidence type="ECO:0000313" key="2">
    <source>
        <dbReference type="EMBL" id="CAB4186114.1"/>
    </source>
</evidence>
<sequence>MADEPITVDISTEIGLTPLAQFAAICHEMFTAFQEAGFSKQYSFRLVRDQIPEWTFPIVYEDDEDEEEEYEMITEEEDDE</sequence>
<evidence type="ECO:0000313" key="5">
    <source>
        <dbReference type="EMBL" id="CAB5230941.1"/>
    </source>
</evidence>
<dbReference type="EMBL" id="LR796909">
    <property type="protein sequence ID" value="CAB4173819.1"/>
    <property type="molecule type" value="Genomic_DNA"/>
</dbReference>
<evidence type="ECO:0000313" key="1">
    <source>
        <dbReference type="EMBL" id="CAB4173819.1"/>
    </source>
</evidence>
<evidence type="ECO:0000313" key="3">
    <source>
        <dbReference type="EMBL" id="CAB4192229.1"/>
    </source>
</evidence>
<accession>A0A6J5SPF8</accession>
<dbReference type="EMBL" id="LR797186">
    <property type="protein sequence ID" value="CAB4192229.1"/>
    <property type="molecule type" value="Genomic_DNA"/>
</dbReference>